<evidence type="ECO:0000256" key="3">
    <source>
        <dbReference type="ARBA" id="ARBA00022692"/>
    </source>
</evidence>
<reference evidence="8" key="1">
    <citation type="submission" date="2019-11" db="EMBL/GenBank/DDBJ databases">
        <authorList>
            <person name="Kojima H."/>
        </authorList>
    </citation>
    <scope>NUCLEOTIDE SEQUENCE</scope>
    <source>
        <strain evidence="8">H1576</strain>
    </source>
</reference>
<dbReference type="EMBL" id="CP046072">
    <property type="protein sequence ID" value="QSZ42772.1"/>
    <property type="molecule type" value="Genomic_DNA"/>
</dbReference>
<name>A0A975GDN4_9BACT</name>
<dbReference type="PANTHER" id="PTHR36115">
    <property type="entry name" value="PROLINE-RICH ANTIGEN HOMOLOG-RELATED"/>
    <property type="match status" value="1"/>
</dbReference>
<dbReference type="GO" id="GO:0005886">
    <property type="term" value="C:plasma membrane"/>
    <property type="evidence" value="ECO:0007669"/>
    <property type="project" value="UniProtKB-SubCell"/>
</dbReference>
<dbReference type="InterPro" id="IPR010432">
    <property type="entry name" value="RDD"/>
</dbReference>
<keyword evidence="9" id="KW-1185">Reference proteome</keyword>
<evidence type="ECO:0000256" key="5">
    <source>
        <dbReference type="ARBA" id="ARBA00023136"/>
    </source>
</evidence>
<feature type="domain" description="RDD" evidence="7">
    <location>
        <begin position="31"/>
        <end position="144"/>
    </location>
</feature>
<evidence type="ECO:0000259" key="7">
    <source>
        <dbReference type="Pfam" id="PF06271"/>
    </source>
</evidence>
<evidence type="ECO:0000313" key="8">
    <source>
        <dbReference type="EMBL" id="QSZ42772.1"/>
    </source>
</evidence>
<reference evidence="8" key="2">
    <citation type="submission" date="2021-04" db="EMBL/GenBank/DDBJ databases">
        <title>Isolation and characterization of a novel species of the genus Sulfurimonas.</title>
        <authorList>
            <person name="Fukui M."/>
        </authorList>
    </citation>
    <scope>NUCLEOTIDE SEQUENCE</scope>
    <source>
        <strain evidence="8">H1576</strain>
    </source>
</reference>
<dbReference type="Proteomes" id="UP000671852">
    <property type="component" value="Chromosome"/>
</dbReference>
<dbReference type="AlphaFoldDB" id="A0A975GDN4"/>
<protein>
    <submittedName>
        <fullName evidence="8">RDD family protein</fullName>
    </submittedName>
</protein>
<dbReference type="KEGG" id="saqt:GJV85_11820"/>
<evidence type="ECO:0000256" key="2">
    <source>
        <dbReference type="ARBA" id="ARBA00022475"/>
    </source>
</evidence>
<dbReference type="Pfam" id="PF06271">
    <property type="entry name" value="RDD"/>
    <property type="match status" value="1"/>
</dbReference>
<sequence length="153" mass="17688">MRFRKLKQQTKQTKEPEQRYIYASYPLKVKAFIVDMFMIYAPILYIITYAFMDGKDEFQSSQLAPLIGVSIYGLIYSTLLAKNGQTPGKKAYDIKVVDDKSFENISFLRAIMRFIAFLFSATILIGLLVPFYRKDKKALHDVLCSTIEIVTEE</sequence>
<evidence type="ECO:0000256" key="1">
    <source>
        <dbReference type="ARBA" id="ARBA00004651"/>
    </source>
</evidence>
<keyword evidence="3 6" id="KW-0812">Transmembrane</keyword>
<feature type="transmembrane region" description="Helical" evidence="6">
    <location>
        <begin position="110"/>
        <end position="132"/>
    </location>
</feature>
<keyword evidence="2" id="KW-1003">Cell membrane</keyword>
<gene>
    <name evidence="8" type="ORF">GJV85_11820</name>
</gene>
<comment type="subcellular location">
    <subcellularLocation>
        <location evidence="1">Cell membrane</location>
        <topology evidence="1">Multi-pass membrane protein</topology>
    </subcellularLocation>
</comment>
<accession>A0A975GDN4</accession>
<evidence type="ECO:0000313" key="9">
    <source>
        <dbReference type="Proteomes" id="UP000671852"/>
    </source>
</evidence>
<keyword evidence="4 6" id="KW-1133">Transmembrane helix</keyword>
<feature type="transmembrane region" description="Helical" evidence="6">
    <location>
        <begin position="29"/>
        <end position="51"/>
    </location>
</feature>
<organism evidence="8 9">
    <name type="scientific">Sulfurimonas aquatica</name>
    <dbReference type="NCBI Taxonomy" id="2672570"/>
    <lineage>
        <taxon>Bacteria</taxon>
        <taxon>Pseudomonadati</taxon>
        <taxon>Campylobacterota</taxon>
        <taxon>Epsilonproteobacteria</taxon>
        <taxon>Campylobacterales</taxon>
        <taxon>Sulfurimonadaceae</taxon>
        <taxon>Sulfurimonas</taxon>
    </lineage>
</organism>
<dbReference type="InterPro" id="IPR051791">
    <property type="entry name" value="Pra-immunoreactive"/>
</dbReference>
<evidence type="ECO:0000256" key="6">
    <source>
        <dbReference type="SAM" id="Phobius"/>
    </source>
</evidence>
<feature type="transmembrane region" description="Helical" evidence="6">
    <location>
        <begin position="63"/>
        <end position="81"/>
    </location>
</feature>
<proteinExistence type="predicted"/>
<dbReference type="RefSeq" id="WP_207561583.1">
    <property type="nucleotide sequence ID" value="NZ_CP046072.1"/>
</dbReference>
<keyword evidence="5 6" id="KW-0472">Membrane</keyword>
<evidence type="ECO:0000256" key="4">
    <source>
        <dbReference type="ARBA" id="ARBA00022989"/>
    </source>
</evidence>